<dbReference type="InterPro" id="IPR036551">
    <property type="entry name" value="Flavin_trans-like"/>
</dbReference>
<dbReference type="STRING" id="1121419.SAMN05443529_1584"/>
<keyword evidence="2" id="KW-1185">Reference proteome</keyword>
<dbReference type="OrthoDB" id="1793171at2"/>
<dbReference type="Proteomes" id="UP000198656">
    <property type="component" value="Unassembled WGS sequence"/>
</dbReference>
<dbReference type="EMBL" id="FNCP01000058">
    <property type="protein sequence ID" value="SDI61101.1"/>
    <property type="molecule type" value="Genomic_DNA"/>
</dbReference>
<accession>A0A1G8LZG7</accession>
<evidence type="ECO:0000313" key="2">
    <source>
        <dbReference type="Proteomes" id="UP000198656"/>
    </source>
</evidence>
<protein>
    <recommendedName>
        <fullName evidence="3">Flavoprotein</fullName>
    </recommendedName>
</protein>
<proteinExistence type="predicted"/>
<reference evidence="2" key="1">
    <citation type="submission" date="2016-10" db="EMBL/GenBank/DDBJ databases">
        <authorList>
            <person name="Varghese N."/>
            <person name="Submissions S."/>
        </authorList>
    </citation>
    <scope>NUCLEOTIDE SEQUENCE [LARGE SCALE GENOMIC DNA]</scope>
    <source>
        <strain evidence="2">DSM 8344</strain>
    </source>
</reference>
<dbReference type="Gene3D" id="3.40.50.1950">
    <property type="entry name" value="Flavin prenyltransferase-like"/>
    <property type="match status" value="1"/>
</dbReference>
<gene>
    <name evidence="1" type="ORF">SAMN05443529_1584</name>
</gene>
<dbReference type="AlphaFoldDB" id="A0A1G8LZG7"/>
<sequence length="308" mass="34312">MNEELIRQIVTRILSDPSLQGLLQGTGKSQDAWSRVKSEALVLLNYVSDFPGVLTTVQERWGETYTLRILPSDQVYQAKPELPAGMSWISAEEALGKADWPKVILPTCSANTLAKAALGIRDNPISELIGRGISQGSSIELITEYLGFTSRTPAAYRELYEGYLEKLKSFGVQILRSLNPSCADVKFGSQEPNLILDQKFLSQQPNLLTDEQKTVNQASKAQSKESQPNQYPVINQPVRSVFADEPDLKREEIYYTKKFLGDKQAYGFPEASRVLVSAGTVISPLARDTLKQRRIELCLEREKGRGQG</sequence>
<dbReference type="RefSeq" id="WP_092335882.1">
    <property type="nucleotide sequence ID" value="NZ_FNCP01000058.1"/>
</dbReference>
<evidence type="ECO:0000313" key="1">
    <source>
        <dbReference type="EMBL" id="SDI61101.1"/>
    </source>
</evidence>
<dbReference type="SUPFAM" id="SSF52507">
    <property type="entry name" value="Homo-oligomeric flavin-containing Cys decarboxylases, HFCD"/>
    <property type="match status" value="1"/>
</dbReference>
<evidence type="ECO:0008006" key="3">
    <source>
        <dbReference type="Google" id="ProtNLM"/>
    </source>
</evidence>
<organism evidence="1 2">
    <name type="scientific">Desulfosporosinus hippei DSM 8344</name>
    <dbReference type="NCBI Taxonomy" id="1121419"/>
    <lineage>
        <taxon>Bacteria</taxon>
        <taxon>Bacillati</taxon>
        <taxon>Bacillota</taxon>
        <taxon>Clostridia</taxon>
        <taxon>Eubacteriales</taxon>
        <taxon>Desulfitobacteriaceae</taxon>
        <taxon>Desulfosporosinus</taxon>
    </lineage>
</organism>
<name>A0A1G8LZG7_9FIRM</name>
<dbReference type="GO" id="GO:0003824">
    <property type="term" value="F:catalytic activity"/>
    <property type="evidence" value="ECO:0007669"/>
    <property type="project" value="InterPro"/>
</dbReference>